<evidence type="ECO:0000256" key="2">
    <source>
        <dbReference type="SAM" id="Phobius"/>
    </source>
</evidence>
<dbReference type="Proteomes" id="UP001473302">
    <property type="component" value="Unassembled WGS sequence"/>
</dbReference>
<accession>A0ABP9ZBQ4</accession>
<feature type="transmembrane region" description="Helical" evidence="2">
    <location>
        <begin position="105"/>
        <end position="124"/>
    </location>
</feature>
<evidence type="ECO:0000313" key="3">
    <source>
        <dbReference type="EMBL" id="GAA5816516.1"/>
    </source>
</evidence>
<evidence type="ECO:0000256" key="1">
    <source>
        <dbReference type="SAM" id="MobiDB-lite"/>
    </source>
</evidence>
<evidence type="ECO:0000313" key="4">
    <source>
        <dbReference type="Proteomes" id="UP001473302"/>
    </source>
</evidence>
<name>A0ABP9ZBQ4_9FUNG</name>
<dbReference type="EMBL" id="BAABUK010000032">
    <property type="protein sequence ID" value="GAA5816516.1"/>
    <property type="molecule type" value="Genomic_DNA"/>
</dbReference>
<sequence length="127" mass="14319">MGSIPTPKRTDSKAQVSTMTKKKCITSNKEDTHPSATTSTSVPTPEMYYLHAQAPEWILGISSEIRDIQFTFKHVLERNQLLDKKVNSFSETELLLQQAKHELSLYYCALYVSDIIFLIGVVLIPTA</sequence>
<organism evidence="3 4">
    <name type="scientific">Mucor flavus</name>
    <dbReference type="NCBI Taxonomy" id="439312"/>
    <lineage>
        <taxon>Eukaryota</taxon>
        <taxon>Fungi</taxon>
        <taxon>Fungi incertae sedis</taxon>
        <taxon>Mucoromycota</taxon>
        <taxon>Mucoromycotina</taxon>
        <taxon>Mucoromycetes</taxon>
        <taxon>Mucorales</taxon>
        <taxon>Mucorineae</taxon>
        <taxon>Mucoraceae</taxon>
        <taxon>Mucor</taxon>
    </lineage>
</organism>
<proteinExistence type="predicted"/>
<keyword evidence="2" id="KW-0812">Transmembrane</keyword>
<reference evidence="3 4" key="1">
    <citation type="submission" date="2024-04" db="EMBL/GenBank/DDBJ databases">
        <title>genome sequences of Mucor flavus KT1a and Helicostylum pulchrum KT1b strains isolated from the surface of a dry-aged beef.</title>
        <authorList>
            <person name="Toyotome T."/>
            <person name="Hosono M."/>
            <person name="Torimaru M."/>
            <person name="Fukuda K."/>
            <person name="Mikami N."/>
        </authorList>
    </citation>
    <scope>NUCLEOTIDE SEQUENCE [LARGE SCALE GENOMIC DNA]</scope>
    <source>
        <strain evidence="3 4">KT1a</strain>
    </source>
</reference>
<keyword evidence="2" id="KW-0472">Membrane</keyword>
<protein>
    <submittedName>
        <fullName evidence="3">Uncharacterized protein</fullName>
    </submittedName>
</protein>
<comment type="caution">
    <text evidence="3">The sequence shown here is derived from an EMBL/GenBank/DDBJ whole genome shotgun (WGS) entry which is preliminary data.</text>
</comment>
<keyword evidence="2" id="KW-1133">Transmembrane helix</keyword>
<feature type="region of interest" description="Disordered" evidence="1">
    <location>
        <begin position="1"/>
        <end position="42"/>
    </location>
</feature>
<keyword evidence="4" id="KW-1185">Reference proteome</keyword>
<gene>
    <name evidence="3" type="ORF">MFLAVUS_010045</name>
</gene>